<gene>
    <name evidence="1" type="ordered locus">MTR_4g053195</name>
</gene>
<keyword evidence="3" id="KW-1185">Reference proteome</keyword>
<evidence type="ECO:0000313" key="1">
    <source>
        <dbReference type="EMBL" id="KEH29862.1"/>
    </source>
</evidence>
<dbReference type="EMBL" id="CM001220">
    <property type="protein sequence ID" value="KEH29862.1"/>
    <property type="molecule type" value="Genomic_DNA"/>
</dbReference>
<evidence type="ECO:0000313" key="3">
    <source>
        <dbReference type="Proteomes" id="UP000002051"/>
    </source>
</evidence>
<sequence>MTRKVQWQPLRKFQVNIATTAYTLKILIPNFNELSPKLFNFKLFHLPYNKISSPIIVRKAKTVHQYRWISK</sequence>
<evidence type="ECO:0000313" key="2">
    <source>
        <dbReference type="EnsemblPlants" id="KEH29862"/>
    </source>
</evidence>
<dbReference type="Proteomes" id="UP000002051">
    <property type="component" value="Chromosome 4"/>
</dbReference>
<name>A0A072UJP7_MEDTR</name>
<dbReference type="AlphaFoldDB" id="A0A072UJP7"/>
<reference evidence="2" key="3">
    <citation type="submission" date="2015-04" db="UniProtKB">
        <authorList>
            <consortium name="EnsemblPlants"/>
        </authorList>
    </citation>
    <scope>IDENTIFICATION</scope>
    <source>
        <strain evidence="2">cv. Jemalong A17</strain>
    </source>
</reference>
<organism evidence="1 3">
    <name type="scientific">Medicago truncatula</name>
    <name type="common">Barrel medic</name>
    <name type="synonym">Medicago tribuloides</name>
    <dbReference type="NCBI Taxonomy" id="3880"/>
    <lineage>
        <taxon>Eukaryota</taxon>
        <taxon>Viridiplantae</taxon>
        <taxon>Streptophyta</taxon>
        <taxon>Embryophyta</taxon>
        <taxon>Tracheophyta</taxon>
        <taxon>Spermatophyta</taxon>
        <taxon>Magnoliopsida</taxon>
        <taxon>eudicotyledons</taxon>
        <taxon>Gunneridae</taxon>
        <taxon>Pentapetalae</taxon>
        <taxon>rosids</taxon>
        <taxon>fabids</taxon>
        <taxon>Fabales</taxon>
        <taxon>Fabaceae</taxon>
        <taxon>Papilionoideae</taxon>
        <taxon>50 kb inversion clade</taxon>
        <taxon>NPAAA clade</taxon>
        <taxon>Hologalegina</taxon>
        <taxon>IRL clade</taxon>
        <taxon>Trifolieae</taxon>
        <taxon>Medicago</taxon>
    </lineage>
</organism>
<dbReference type="EnsemblPlants" id="KEH29862">
    <property type="protein sequence ID" value="KEH29862"/>
    <property type="gene ID" value="MTR_4g053195"/>
</dbReference>
<reference evidence="1 3" key="2">
    <citation type="journal article" date="2014" name="BMC Genomics">
        <title>An improved genome release (version Mt4.0) for the model legume Medicago truncatula.</title>
        <authorList>
            <person name="Tang H."/>
            <person name="Krishnakumar V."/>
            <person name="Bidwell S."/>
            <person name="Rosen B."/>
            <person name="Chan A."/>
            <person name="Zhou S."/>
            <person name="Gentzbittel L."/>
            <person name="Childs K.L."/>
            <person name="Yandell M."/>
            <person name="Gundlach H."/>
            <person name="Mayer K.F."/>
            <person name="Schwartz D.C."/>
            <person name="Town C.D."/>
        </authorList>
    </citation>
    <scope>GENOME REANNOTATION</scope>
    <source>
        <strain evidence="1">A17</strain>
        <strain evidence="2 3">cv. Jemalong A17</strain>
    </source>
</reference>
<accession>A0A072UJP7</accession>
<protein>
    <submittedName>
        <fullName evidence="1 2">Uncharacterized protein</fullName>
    </submittedName>
</protein>
<dbReference type="HOGENOM" id="CLU_2743806_0_0_1"/>
<proteinExistence type="predicted"/>
<reference evidence="1 3" key="1">
    <citation type="journal article" date="2011" name="Nature">
        <title>The Medicago genome provides insight into the evolution of rhizobial symbioses.</title>
        <authorList>
            <person name="Young N.D."/>
            <person name="Debelle F."/>
            <person name="Oldroyd G.E."/>
            <person name="Geurts R."/>
            <person name="Cannon S.B."/>
            <person name="Udvardi M.K."/>
            <person name="Benedito V.A."/>
            <person name="Mayer K.F."/>
            <person name="Gouzy J."/>
            <person name="Schoof H."/>
            <person name="Van de Peer Y."/>
            <person name="Proost S."/>
            <person name="Cook D.R."/>
            <person name="Meyers B.C."/>
            <person name="Spannagl M."/>
            <person name="Cheung F."/>
            <person name="De Mita S."/>
            <person name="Krishnakumar V."/>
            <person name="Gundlach H."/>
            <person name="Zhou S."/>
            <person name="Mudge J."/>
            <person name="Bharti A.K."/>
            <person name="Murray J.D."/>
            <person name="Naoumkina M.A."/>
            <person name="Rosen B."/>
            <person name="Silverstein K.A."/>
            <person name="Tang H."/>
            <person name="Rombauts S."/>
            <person name="Zhao P.X."/>
            <person name="Zhou P."/>
            <person name="Barbe V."/>
            <person name="Bardou P."/>
            <person name="Bechner M."/>
            <person name="Bellec A."/>
            <person name="Berger A."/>
            <person name="Berges H."/>
            <person name="Bidwell S."/>
            <person name="Bisseling T."/>
            <person name="Choisne N."/>
            <person name="Couloux A."/>
            <person name="Denny R."/>
            <person name="Deshpande S."/>
            <person name="Dai X."/>
            <person name="Doyle J.J."/>
            <person name="Dudez A.M."/>
            <person name="Farmer A.D."/>
            <person name="Fouteau S."/>
            <person name="Franken C."/>
            <person name="Gibelin C."/>
            <person name="Gish J."/>
            <person name="Goldstein S."/>
            <person name="Gonzalez A.J."/>
            <person name="Green P.J."/>
            <person name="Hallab A."/>
            <person name="Hartog M."/>
            <person name="Hua A."/>
            <person name="Humphray S.J."/>
            <person name="Jeong D.H."/>
            <person name="Jing Y."/>
            <person name="Jocker A."/>
            <person name="Kenton S.M."/>
            <person name="Kim D.J."/>
            <person name="Klee K."/>
            <person name="Lai H."/>
            <person name="Lang C."/>
            <person name="Lin S."/>
            <person name="Macmil S.L."/>
            <person name="Magdelenat G."/>
            <person name="Matthews L."/>
            <person name="McCorrison J."/>
            <person name="Monaghan E.L."/>
            <person name="Mun J.H."/>
            <person name="Najar F.Z."/>
            <person name="Nicholson C."/>
            <person name="Noirot C."/>
            <person name="O'Bleness M."/>
            <person name="Paule C.R."/>
            <person name="Poulain J."/>
            <person name="Prion F."/>
            <person name="Qin B."/>
            <person name="Qu C."/>
            <person name="Retzel E.F."/>
            <person name="Riddle C."/>
            <person name="Sallet E."/>
            <person name="Samain S."/>
            <person name="Samson N."/>
            <person name="Sanders I."/>
            <person name="Saurat O."/>
            <person name="Scarpelli C."/>
            <person name="Schiex T."/>
            <person name="Segurens B."/>
            <person name="Severin A.J."/>
            <person name="Sherrier D.J."/>
            <person name="Shi R."/>
            <person name="Sims S."/>
            <person name="Singer S.R."/>
            <person name="Sinharoy S."/>
            <person name="Sterck L."/>
            <person name="Viollet A."/>
            <person name="Wang B.B."/>
            <person name="Wang K."/>
            <person name="Wang M."/>
            <person name="Wang X."/>
            <person name="Warfsmann J."/>
            <person name="Weissenbach J."/>
            <person name="White D.D."/>
            <person name="White J.D."/>
            <person name="Wiley G.B."/>
            <person name="Wincker P."/>
            <person name="Xing Y."/>
            <person name="Yang L."/>
            <person name="Yao Z."/>
            <person name="Ying F."/>
            <person name="Zhai J."/>
            <person name="Zhou L."/>
            <person name="Zuber A."/>
            <person name="Denarie J."/>
            <person name="Dixon R.A."/>
            <person name="May G.D."/>
            <person name="Schwartz D.C."/>
            <person name="Rogers J."/>
            <person name="Quetier F."/>
            <person name="Town C.D."/>
            <person name="Roe B.A."/>
        </authorList>
    </citation>
    <scope>NUCLEOTIDE SEQUENCE [LARGE SCALE GENOMIC DNA]</scope>
    <source>
        <strain evidence="1">A17</strain>
        <strain evidence="2 3">cv. Jemalong A17</strain>
    </source>
</reference>